<accession>A0AA36FBQ3</accession>
<proteinExistence type="predicted"/>
<sequence length="69" mass="7508">MEMLHRQEHGSSGNKLQCLLSGYLSTSAVTPECDSNKFNCDDGTCIALNALCDSFEDCDNGSDEHNCCE</sequence>
<keyword evidence="3" id="KW-0675">Receptor</keyword>
<dbReference type="InterPro" id="IPR036055">
    <property type="entry name" value="LDL_receptor-like_sf"/>
</dbReference>
<keyword evidence="3" id="KW-0449">Lipoprotein</keyword>
<dbReference type="InterPro" id="IPR002172">
    <property type="entry name" value="LDrepeatLR_classA_rpt"/>
</dbReference>
<feature type="disulfide bond" evidence="2">
    <location>
        <begin position="52"/>
        <end position="67"/>
    </location>
</feature>
<evidence type="ECO:0000256" key="1">
    <source>
        <dbReference type="ARBA" id="ARBA00023157"/>
    </source>
</evidence>
<gene>
    <name evidence="3" type="ORF">OCTVUL_1B026435</name>
</gene>
<evidence type="ECO:0000313" key="3">
    <source>
        <dbReference type="EMBL" id="CAI9731677.1"/>
    </source>
</evidence>
<evidence type="ECO:0000313" key="4">
    <source>
        <dbReference type="Proteomes" id="UP001162480"/>
    </source>
</evidence>
<dbReference type="SUPFAM" id="SSF57424">
    <property type="entry name" value="LDL receptor-like module"/>
    <property type="match status" value="1"/>
</dbReference>
<feature type="disulfide bond" evidence="2">
    <location>
        <begin position="33"/>
        <end position="45"/>
    </location>
</feature>
<name>A0AA36FBQ3_OCTVU</name>
<keyword evidence="4" id="KW-1185">Reference proteome</keyword>
<dbReference type="Proteomes" id="UP001162480">
    <property type="component" value="Chromosome 13"/>
</dbReference>
<reference evidence="3" key="1">
    <citation type="submission" date="2023-08" db="EMBL/GenBank/DDBJ databases">
        <authorList>
            <person name="Alioto T."/>
            <person name="Alioto T."/>
            <person name="Gomez Garrido J."/>
        </authorList>
    </citation>
    <scope>NUCLEOTIDE SEQUENCE</scope>
</reference>
<dbReference type="SMART" id="SM00192">
    <property type="entry name" value="LDLa"/>
    <property type="match status" value="1"/>
</dbReference>
<dbReference type="EMBL" id="OX597826">
    <property type="protein sequence ID" value="CAI9731677.1"/>
    <property type="molecule type" value="Genomic_DNA"/>
</dbReference>
<dbReference type="CDD" id="cd00112">
    <property type="entry name" value="LDLa"/>
    <property type="match status" value="1"/>
</dbReference>
<dbReference type="PROSITE" id="PS50068">
    <property type="entry name" value="LDLRA_2"/>
    <property type="match status" value="1"/>
</dbReference>
<dbReference type="Pfam" id="PF00057">
    <property type="entry name" value="Ldl_recept_a"/>
    <property type="match status" value="1"/>
</dbReference>
<dbReference type="Gene3D" id="4.10.400.10">
    <property type="entry name" value="Low-density Lipoprotein Receptor"/>
    <property type="match status" value="1"/>
</dbReference>
<evidence type="ECO:0000256" key="2">
    <source>
        <dbReference type="PROSITE-ProRule" id="PRU00124"/>
    </source>
</evidence>
<dbReference type="AlphaFoldDB" id="A0AA36FBQ3"/>
<organism evidence="3 4">
    <name type="scientific">Octopus vulgaris</name>
    <name type="common">Common octopus</name>
    <dbReference type="NCBI Taxonomy" id="6645"/>
    <lineage>
        <taxon>Eukaryota</taxon>
        <taxon>Metazoa</taxon>
        <taxon>Spiralia</taxon>
        <taxon>Lophotrochozoa</taxon>
        <taxon>Mollusca</taxon>
        <taxon>Cephalopoda</taxon>
        <taxon>Coleoidea</taxon>
        <taxon>Octopodiformes</taxon>
        <taxon>Octopoda</taxon>
        <taxon>Incirrata</taxon>
        <taxon>Octopodidae</taxon>
        <taxon>Octopus</taxon>
    </lineage>
</organism>
<keyword evidence="1 2" id="KW-1015">Disulfide bond</keyword>
<feature type="disulfide bond" evidence="2">
    <location>
        <begin position="40"/>
        <end position="58"/>
    </location>
</feature>
<protein>
    <submittedName>
        <fullName evidence="3">Low-density lipoprotein receptor isoform X2</fullName>
    </submittedName>
</protein>